<feature type="domain" description="Formiminotransferase N-terminal subdomain" evidence="4">
    <location>
        <begin position="10"/>
        <end position="202"/>
    </location>
</feature>
<dbReference type="InterPro" id="IPR037064">
    <property type="entry name" value="Formiminotransferase_N_sf"/>
</dbReference>
<dbReference type="InterPro" id="IPR012886">
    <property type="entry name" value="Formiminotransferase_N"/>
</dbReference>
<comment type="caution">
    <text evidence="5">The sequence shown here is derived from an EMBL/GenBank/DDBJ whole genome shotgun (WGS) entry which is preliminary data.</text>
</comment>
<gene>
    <name evidence="5" type="ORF">LUZ63_006967</name>
</gene>
<dbReference type="GO" id="GO:0030409">
    <property type="term" value="F:glutamate formimidoyltransferase activity"/>
    <property type="evidence" value="ECO:0007669"/>
    <property type="project" value="UniProtKB-EC"/>
</dbReference>
<evidence type="ECO:0000313" key="5">
    <source>
        <dbReference type="EMBL" id="KAJ1698455.1"/>
    </source>
</evidence>
<keyword evidence="2" id="KW-0808">Transferase</keyword>
<dbReference type="Gene3D" id="3.30.70.670">
    <property type="entry name" value="Formiminotransferase, C-terminal subdomain"/>
    <property type="match status" value="1"/>
</dbReference>
<organism evidence="5 6">
    <name type="scientific">Rhynchospora breviuscula</name>
    <dbReference type="NCBI Taxonomy" id="2022672"/>
    <lineage>
        <taxon>Eukaryota</taxon>
        <taxon>Viridiplantae</taxon>
        <taxon>Streptophyta</taxon>
        <taxon>Embryophyta</taxon>
        <taxon>Tracheophyta</taxon>
        <taxon>Spermatophyta</taxon>
        <taxon>Magnoliopsida</taxon>
        <taxon>Liliopsida</taxon>
        <taxon>Poales</taxon>
        <taxon>Cyperaceae</taxon>
        <taxon>Cyperoideae</taxon>
        <taxon>Rhynchosporeae</taxon>
        <taxon>Rhynchospora</taxon>
    </lineage>
</organism>
<dbReference type="Proteomes" id="UP001151287">
    <property type="component" value="Unassembled WGS sequence"/>
</dbReference>
<dbReference type="InterPro" id="IPR013802">
    <property type="entry name" value="Formiminotransferase_C"/>
</dbReference>
<dbReference type="InterPro" id="IPR037070">
    <property type="entry name" value="Formiminotransferase_C_sf"/>
</dbReference>
<dbReference type="InterPro" id="IPR051623">
    <property type="entry name" value="FTCD"/>
</dbReference>
<dbReference type="EMBL" id="JAMQYH010000002">
    <property type="protein sequence ID" value="KAJ1698455.1"/>
    <property type="molecule type" value="Genomic_DNA"/>
</dbReference>
<dbReference type="SMART" id="SM01222">
    <property type="entry name" value="FTCD_N"/>
    <property type="match status" value="1"/>
</dbReference>
<evidence type="ECO:0000259" key="3">
    <source>
        <dbReference type="SMART" id="SM01221"/>
    </source>
</evidence>
<dbReference type="OrthoDB" id="48036at2759"/>
<evidence type="ECO:0000256" key="2">
    <source>
        <dbReference type="ARBA" id="ARBA00022679"/>
    </source>
</evidence>
<dbReference type="Gene3D" id="3.30.990.10">
    <property type="entry name" value="Formiminotransferase, N-terminal subdomain"/>
    <property type="match status" value="1"/>
</dbReference>
<accession>A0A9Q0CQU8</accession>
<keyword evidence="6" id="KW-1185">Reference proteome</keyword>
<dbReference type="EC" id="2.1.2.5" evidence="1"/>
<feature type="domain" description="Formiminotransferase C-terminal subdomain" evidence="3">
    <location>
        <begin position="208"/>
        <end position="295"/>
    </location>
</feature>
<dbReference type="SMART" id="SM01221">
    <property type="entry name" value="FTCD"/>
    <property type="match status" value="1"/>
</dbReference>
<name>A0A9Q0CQU8_9POAL</name>
<protein>
    <recommendedName>
        <fullName evidence="1">glutamate formimidoyltransferase</fullName>
        <ecNumber evidence="1">2.1.2.5</ecNumber>
    </recommendedName>
</protein>
<dbReference type="AlphaFoldDB" id="A0A9Q0CQU8"/>
<dbReference type="GO" id="GO:0005542">
    <property type="term" value="F:folic acid binding"/>
    <property type="evidence" value="ECO:0007669"/>
    <property type="project" value="InterPro"/>
</dbReference>
<dbReference type="SUPFAM" id="SSF55116">
    <property type="entry name" value="Formiminotransferase domain of formiminotransferase-cyclodeaminase"/>
    <property type="match status" value="1"/>
</dbReference>
<proteinExistence type="predicted"/>
<dbReference type="PANTHER" id="PTHR12234">
    <property type="entry name" value="FORMIMINOTRANSFERASE-CYCLODEAMINASE"/>
    <property type="match status" value="1"/>
</dbReference>
<dbReference type="InterPro" id="IPR022384">
    <property type="entry name" value="FormiminoTrfase_cat_dom_sf"/>
</dbReference>
<reference evidence="5" key="1">
    <citation type="journal article" date="2022" name="Cell">
        <title>Repeat-based holocentromeres influence genome architecture and karyotype evolution.</title>
        <authorList>
            <person name="Hofstatter P.G."/>
            <person name="Thangavel G."/>
            <person name="Lux T."/>
            <person name="Neumann P."/>
            <person name="Vondrak T."/>
            <person name="Novak P."/>
            <person name="Zhang M."/>
            <person name="Costa L."/>
            <person name="Castellani M."/>
            <person name="Scott A."/>
            <person name="Toegelov H."/>
            <person name="Fuchs J."/>
            <person name="Mata-Sucre Y."/>
            <person name="Dias Y."/>
            <person name="Vanzela A.L.L."/>
            <person name="Huettel B."/>
            <person name="Almeida C.C.S."/>
            <person name="Simkova H."/>
            <person name="Souza G."/>
            <person name="Pedrosa-Harand A."/>
            <person name="Macas J."/>
            <person name="Mayer K.F.X."/>
            <person name="Houben A."/>
            <person name="Marques A."/>
        </authorList>
    </citation>
    <scope>NUCLEOTIDE SEQUENCE</scope>
    <source>
        <strain evidence="5">RhyBre1mFocal</strain>
    </source>
</reference>
<evidence type="ECO:0000256" key="1">
    <source>
        <dbReference type="ARBA" id="ARBA00012252"/>
    </source>
</evidence>
<evidence type="ECO:0000259" key="4">
    <source>
        <dbReference type="SMART" id="SM01222"/>
    </source>
</evidence>
<dbReference type="Pfam" id="PF07837">
    <property type="entry name" value="FTCD_N"/>
    <property type="match status" value="1"/>
</dbReference>
<evidence type="ECO:0000313" key="6">
    <source>
        <dbReference type="Proteomes" id="UP001151287"/>
    </source>
</evidence>
<sequence length="309" mass="33969">MIPIKISESMLVCCKLYISEGHNSFVIESIERAAKQNNVAVINKYVDEIYNRTNYTLVTHSSTNSLLDTIPLQNAVIDMVKTAFDMIDMRLHEGTHPRFGVVDHILFHPLGAGTLDQAAELCKLIAANIGRLLKVPVYLYGAAHSEGRALDSIRRELCYFHPNSEGCQWIGDLNTDISFIRPDEGPVEIDPSKGFITIGASMWVGTCNVPIHSEDIELVKHIARSISEKGGGLPSVQAIGVAHGVGFCEVACYLLDLNKVRASQVQTEVERICSELGVDVGKVYLTDFLPEEIPKLYAKAIESCIAAKI</sequence>
<dbReference type="PANTHER" id="PTHR12234:SF1">
    <property type="entry name" value="FORMIMINOTRANSFERASE N-TERMINAL SUBDOMAIN-CONTAINING PROTEIN"/>
    <property type="match status" value="1"/>
</dbReference>